<gene>
    <name evidence="14" type="primary">rnhB</name>
    <name evidence="18" type="ORF">A3D54_04320</name>
</gene>
<comment type="cofactor">
    <cofactor evidence="14 15">
        <name>Mn(2+)</name>
        <dbReference type="ChEBI" id="CHEBI:29035"/>
    </cofactor>
    <cofactor evidence="14 15">
        <name>Mg(2+)</name>
        <dbReference type="ChEBI" id="CHEBI:18420"/>
    </cofactor>
    <text evidence="14 15">Manganese or magnesium. Binds 1 divalent metal ion per monomer in the absence of substrate. May bind a second metal ion after substrate binding.</text>
</comment>
<dbReference type="Gene3D" id="3.30.420.10">
    <property type="entry name" value="Ribonuclease H-like superfamily/Ribonuclease H"/>
    <property type="match status" value="1"/>
</dbReference>
<dbReference type="HAMAP" id="MF_00052_B">
    <property type="entry name" value="RNase_HII_B"/>
    <property type="match status" value="1"/>
</dbReference>
<evidence type="ECO:0000256" key="14">
    <source>
        <dbReference type="HAMAP-Rule" id="MF_00052"/>
    </source>
</evidence>
<dbReference type="AlphaFoldDB" id="A0A1F5RYJ3"/>
<evidence type="ECO:0000256" key="12">
    <source>
        <dbReference type="ARBA" id="ARBA00022801"/>
    </source>
</evidence>
<evidence type="ECO:0000256" key="6">
    <source>
        <dbReference type="ARBA" id="ARBA00012180"/>
    </source>
</evidence>
<dbReference type="InterPro" id="IPR036397">
    <property type="entry name" value="RNaseH_sf"/>
</dbReference>
<dbReference type="NCBIfam" id="NF000594">
    <property type="entry name" value="PRK00015.1-1"/>
    <property type="match status" value="1"/>
</dbReference>
<dbReference type="GO" id="GO:0043137">
    <property type="term" value="P:DNA replication, removal of RNA primer"/>
    <property type="evidence" value="ECO:0007669"/>
    <property type="project" value="TreeGrafter"/>
</dbReference>
<comment type="subcellular location">
    <subcellularLocation>
        <location evidence="4 14">Cytoplasm</location>
    </subcellularLocation>
</comment>
<comment type="similarity">
    <text evidence="5 14 16">Belongs to the RNase HII family.</text>
</comment>
<keyword evidence="10 14" id="KW-0479">Metal-binding</keyword>
<evidence type="ECO:0000256" key="10">
    <source>
        <dbReference type="ARBA" id="ARBA00022723"/>
    </source>
</evidence>
<dbReference type="PANTHER" id="PTHR10954">
    <property type="entry name" value="RIBONUCLEASE H2 SUBUNIT A"/>
    <property type="match status" value="1"/>
</dbReference>
<dbReference type="PROSITE" id="PS51975">
    <property type="entry name" value="RNASE_H_2"/>
    <property type="match status" value="1"/>
</dbReference>
<comment type="catalytic activity">
    <reaction evidence="1 14 15 16">
        <text>Endonucleolytic cleavage to 5'-phosphomonoester.</text>
        <dbReference type="EC" id="3.1.26.4"/>
    </reaction>
</comment>
<dbReference type="InterPro" id="IPR001352">
    <property type="entry name" value="RNase_HII/HIII"/>
</dbReference>
<evidence type="ECO:0000256" key="2">
    <source>
        <dbReference type="ARBA" id="ARBA00001946"/>
    </source>
</evidence>
<dbReference type="GO" id="GO:0003723">
    <property type="term" value="F:RNA binding"/>
    <property type="evidence" value="ECO:0007669"/>
    <property type="project" value="UniProtKB-UniRule"/>
</dbReference>
<dbReference type="InterPro" id="IPR022898">
    <property type="entry name" value="RNase_HII"/>
</dbReference>
<evidence type="ECO:0000256" key="7">
    <source>
        <dbReference type="ARBA" id="ARBA00019179"/>
    </source>
</evidence>
<feature type="binding site" evidence="14 15">
    <location>
        <position position="21"/>
    </location>
    <ligand>
        <name>a divalent metal cation</name>
        <dbReference type="ChEBI" id="CHEBI:60240"/>
    </ligand>
</feature>
<name>A0A1F5RYJ3_9BACT</name>
<dbReference type="Proteomes" id="UP000177691">
    <property type="component" value="Unassembled WGS sequence"/>
</dbReference>
<keyword evidence="8 14" id="KW-0963">Cytoplasm</keyword>
<evidence type="ECO:0000256" key="9">
    <source>
        <dbReference type="ARBA" id="ARBA00022722"/>
    </source>
</evidence>
<evidence type="ECO:0000256" key="4">
    <source>
        <dbReference type="ARBA" id="ARBA00004496"/>
    </source>
</evidence>
<evidence type="ECO:0000256" key="3">
    <source>
        <dbReference type="ARBA" id="ARBA00004065"/>
    </source>
</evidence>
<evidence type="ECO:0000313" key="18">
    <source>
        <dbReference type="EMBL" id="OGF19475.1"/>
    </source>
</evidence>
<dbReference type="GO" id="GO:0030145">
    <property type="term" value="F:manganese ion binding"/>
    <property type="evidence" value="ECO:0007669"/>
    <property type="project" value="UniProtKB-UniRule"/>
</dbReference>
<dbReference type="EC" id="3.1.26.4" evidence="6 14"/>
<feature type="domain" description="RNase H type-2" evidence="17">
    <location>
        <begin position="15"/>
        <end position="203"/>
    </location>
</feature>
<comment type="cofactor">
    <cofactor evidence="2">
        <name>Mg(2+)</name>
        <dbReference type="ChEBI" id="CHEBI:18420"/>
    </cofactor>
</comment>
<evidence type="ECO:0000256" key="8">
    <source>
        <dbReference type="ARBA" id="ARBA00022490"/>
    </source>
</evidence>
<keyword evidence="13 14" id="KW-0464">Manganese</keyword>
<dbReference type="CDD" id="cd07182">
    <property type="entry name" value="RNase_HII_bacteria_HII_like"/>
    <property type="match status" value="1"/>
</dbReference>
<keyword evidence="11 14" id="KW-0255">Endonuclease</keyword>
<proteinExistence type="inferred from homology"/>
<dbReference type="GO" id="GO:0005737">
    <property type="term" value="C:cytoplasm"/>
    <property type="evidence" value="ECO:0007669"/>
    <property type="project" value="UniProtKB-SubCell"/>
</dbReference>
<feature type="binding site" evidence="14 15">
    <location>
        <position position="116"/>
    </location>
    <ligand>
        <name>a divalent metal cation</name>
        <dbReference type="ChEBI" id="CHEBI:60240"/>
    </ligand>
</feature>
<comment type="function">
    <text evidence="3 14 16">Endonuclease that specifically degrades the RNA of RNA-DNA hybrids.</text>
</comment>
<keyword evidence="12 14" id="KW-0378">Hydrolase</keyword>
<sequence>MDFSYEQKLQTDGFKLIAGVDEAGRGPLAGPVVAAAVIFDFQEVPAELSAVTDSKKLSANKRISFAKIIMERASGYGIGVCDHTTIDRINILQATFLAIKKALSVLKTKPQIILVDGQLPLPNYSSPQQAIINGDNLVFSIAAASIIAKVTRDAMMEQMHAQYPRYFFNRHKGYGTKLHLDALKLYGPCEIHRKSFKPIKNFY</sequence>
<comment type="caution">
    <text evidence="18">The sequence shown here is derived from an EMBL/GenBank/DDBJ whole genome shotgun (WGS) entry which is preliminary data.</text>
</comment>
<evidence type="ECO:0000313" key="19">
    <source>
        <dbReference type="Proteomes" id="UP000177691"/>
    </source>
</evidence>
<dbReference type="NCBIfam" id="NF000595">
    <property type="entry name" value="PRK00015.1-3"/>
    <property type="match status" value="1"/>
</dbReference>
<dbReference type="Pfam" id="PF01351">
    <property type="entry name" value="RNase_HII"/>
    <property type="match status" value="1"/>
</dbReference>
<dbReference type="InterPro" id="IPR012337">
    <property type="entry name" value="RNaseH-like_sf"/>
</dbReference>
<dbReference type="PANTHER" id="PTHR10954:SF18">
    <property type="entry name" value="RIBONUCLEASE HII"/>
    <property type="match status" value="1"/>
</dbReference>
<dbReference type="EMBL" id="MFFU01000015">
    <property type="protein sequence ID" value="OGF19475.1"/>
    <property type="molecule type" value="Genomic_DNA"/>
</dbReference>
<reference evidence="18 19" key="1">
    <citation type="journal article" date="2016" name="Nat. Commun.">
        <title>Thousands of microbial genomes shed light on interconnected biogeochemical processes in an aquifer system.</title>
        <authorList>
            <person name="Anantharaman K."/>
            <person name="Brown C.T."/>
            <person name="Hug L.A."/>
            <person name="Sharon I."/>
            <person name="Castelle C.J."/>
            <person name="Probst A.J."/>
            <person name="Thomas B.C."/>
            <person name="Singh A."/>
            <person name="Wilkins M.J."/>
            <person name="Karaoz U."/>
            <person name="Brodie E.L."/>
            <person name="Williams K.H."/>
            <person name="Hubbard S.S."/>
            <person name="Banfield J.F."/>
        </authorList>
    </citation>
    <scope>NUCLEOTIDE SEQUENCE [LARGE SCALE GENOMIC DNA]</scope>
</reference>
<evidence type="ECO:0000256" key="1">
    <source>
        <dbReference type="ARBA" id="ARBA00000077"/>
    </source>
</evidence>
<evidence type="ECO:0000256" key="11">
    <source>
        <dbReference type="ARBA" id="ARBA00022759"/>
    </source>
</evidence>
<protein>
    <recommendedName>
        <fullName evidence="7 14">Ribonuclease HII</fullName>
        <shortName evidence="14">RNase HII</shortName>
        <ecNumber evidence="6 14">3.1.26.4</ecNumber>
    </recommendedName>
</protein>
<evidence type="ECO:0000256" key="16">
    <source>
        <dbReference type="RuleBase" id="RU003515"/>
    </source>
</evidence>
<dbReference type="GO" id="GO:0006298">
    <property type="term" value="P:mismatch repair"/>
    <property type="evidence" value="ECO:0007669"/>
    <property type="project" value="TreeGrafter"/>
</dbReference>
<evidence type="ECO:0000256" key="5">
    <source>
        <dbReference type="ARBA" id="ARBA00007383"/>
    </source>
</evidence>
<dbReference type="InterPro" id="IPR024567">
    <property type="entry name" value="RNase_HII/HIII_dom"/>
</dbReference>
<keyword evidence="9 14" id="KW-0540">Nuclease</keyword>
<accession>A0A1F5RYJ3</accession>
<dbReference type="SUPFAM" id="SSF53098">
    <property type="entry name" value="Ribonuclease H-like"/>
    <property type="match status" value="1"/>
</dbReference>
<dbReference type="GO" id="GO:0004523">
    <property type="term" value="F:RNA-DNA hybrid ribonuclease activity"/>
    <property type="evidence" value="ECO:0007669"/>
    <property type="project" value="UniProtKB-UniRule"/>
</dbReference>
<organism evidence="18 19">
    <name type="scientific">Candidatus Falkowbacteria bacterium RIFCSPHIGHO2_02_FULL_45_15</name>
    <dbReference type="NCBI Taxonomy" id="1797987"/>
    <lineage>
        <taxon>Bacteria</taxon>
        <taxon>Candidatus Falkowiibacteriota</taxon>
    </lineage>
</organism>
<evidence type="ECO:0000256" key="13">
    <source>
        <dbReference type="ARBA" id="ARBA00023211"/>
    </source>
</evidence>
<evidence type="ECO:0000256" key="15">
    <source>
        <dbReference type="PROSITE-ProRule" id="PRU01319"/>
    </source>
</evidence>
<feature type="binding site" evidence="14 15">
    <location>
        <position position="22"/>
    </location>
    <ligand>
        <name>a divalent metal cation</name>
        <dbReference type="ChEBI" id="CHEBI:60240"/>
    </ligand>
</feature>
<dbReference type="GO" id="GO:0032299">
    <property type="term" value="C:ribonuclease H2 complex"/>
    <property type="evidence" value="ECO:0007669"/>
    <property type="project" value="TreeGrafter"/>
</dbReference>
<evidence type="ECO:0000259" key="17">
    <source>
        <dbReference type="PROSITE" id="PS51975"/>
    </source>
</evidence>